<dbReference type="SUPFAM" id="SSF53098">
    <property type="entry name" value="Ribonuclease H-like"/>
    <property type="match status" value="1"/>
</dbReference>
<dbReference type="AlphaFoldDB" id="A0A8H5HS89"/>
<reference evidence="1 2" key="1">
    <citation type="journal article" date="2020" name="ISME J.">
        <title>Uncovering the hidden diversity of litter-decomposition mechanisms in mushroom-forming fungi.</title>
        <authorList>
            <person name="Floudas D."/>
            <person name="Bentzer J."/>
            <person name="Ahren D."/>
            <person name="Johansson T."/>
            <person name="Persson P."/>
            <person name="Tunlid A."/>
        </authorList>
    </citation>
    <scope>NUCLEOTIDE SEQUENCE [LARGE SCALE GENOMIC DNA]</scope>
    <source>
        <strain evidence="1 2">CBS 661.87</strain>
    </source>
</reference>
<dbReference type="Proteomes" id="UP000565441">
    <property type="component" value="Unassembled WGS sequence"/>
</dbReference>
<protein>
    <submittedName>
        <fullName evidence="1">Uncharacterized protein</fullName>
    </submittedName>
</protein>
<evidence type="ECO:0000313" key="2">
    <source>
        <dbReference type="Proteomes" id="UP000565441"/>
    </source>
</evidence>
<organism evidence="1 2">
    <name type="scientific">Tricholomella constricta</name>
    <dbReference type="NCBI Taxonomy" id="117010"/>
    <lineage>
        <taxon>Eukaryota</taxon>
        <taxon>Fungi</taxon>
        <taxon>Dikarya</taxon>
        <taxon>Basidiomycota</taxon>
        <taxon>Agaricomycotina</taxon>
        <taxon>Agaricomycetes</taxon>
        <taxon>Agaricomycetidae</taxon>
        <taxon>Agaricales</taxon>
        <taxon>Tricholomatineae</taxon>
        <taxon>Lyophyllaceae</taxon>
        <taxon>Tricholomella</taxon>
    </lineage>
</organism>
<gene>
    <name evidence="1" type="ORF">D9615_000283</name>
</gene>
<dbReference type="InterPro" id="IPR012337">
    <property type="entry name" value="RNaseH-like_sf"/>
</dbReference>
<evidence type="ECO:0000313" key="1">
    <source>
        <dbReference type="EMBL" id="KAF5388279.1"/>
    </source>
</evidence>
<comment type="caution">
    <text evidence="1">The sequence shown here is derived from an EMBL/GenBank/DDBJ whole genome shotgun (WGS) entry which is preliminary data.</text>
</comment>
<dbReference type="EMBL" id="JAACJP010000001">
    <property type="protein sequence ID" value="KAF5388279.1"/>
    <property type="molecule type" value="Genomic_DNA"/>
</dbReference>
<sequence length="293" mass="32728">MSLRRLSNTKSAPPLPSPPSHLLINPRILTSLHAMDSHVKVDTPFDVNKLKSMLHDHPNQPFIKSVMNGLRHRFWPFDEGEWKSEEEEFAGNYAIKDCDLNTICEFRDKELKASWQNLAGHLNWLLNVLPWGWPALTELYRKMSGKSLSSRGIPLNAAIVADLSWLKGVIPAAIGVHFIDEGLWWVDEADMVVWTDASTSKGLGFVYSNRGFCYGLEPCPPSVQIDIFFLELVAILLAIHHVATLASPPRQLPVWTDSLNSVEALNALHIAEFLHNGPLLAITGIALCTNINI</sequence>
<accession>A0A8H5HS89</accession>
<proteinExistence type="predicted"/>
<dbReference type="OrthoDB" id="3249498at2759"/>
<keyword evidence="2" id="KW-1185">Reference proteome</keyword>
<name>A0A8H5HS89_9AGAR</name>